<feature type="region of interest" description="Disordered" evidence="1">
    <location>
        <begin position="7"/>
        <end position="37"/>
    </location>
</feature>
<evidence type="ECO:0000259" key="2">
    <source>
        <dbReference type="Pfam" id="PF03713"/>
    </source>
</evidence>
<dbReference type="EMBL" id="SMLM01000003">
    <property type="protein sequence ID" value="TFZ01002.1"/>
    <property type="molecule type" value="Genomic_DNA"/>
</dbReference>
<accession>A0A4Z0BQE8</accession>
<evidence type="ECO:0000313" key="3">
    <source>
        <dbReference type="EMBL" id="TFZ01002.1"/>
    </source>
</evidence>
<gene>
    <name evidence="3" type="ORF">EZ313_20265</name>
</gene>
<evidence type="ECO:0000256" key="1">
    <source>
        <dbReference type="SAM" id="MobiDB-lite"/>
    </source>
</evidence>
<evidence type="ECO:0000313" key="4">
    <source>
        <dbReference type="Proteomes" id="UP000298180"/>
    </source>
</evidence>
<dbReference type="PANTHER" id="PTHR36933">
    <property type="entry name" value="SLL0788 PROTEIN"/>
    <property type="match status" value="1"/>
</dbReference>
<name>A0A4Z0BQE8_9BURK</name>
<dbReference type="Proteomes" id="UP000298180">
    <property type="component" value="Unassembled WGS sequence"/>
</dbReference>
<reference evidence="3 4" key="1">
    <citation type="submission" date="2019-03" db="EMBL/GenBank/DDBJ databases">
        <title>Ramlibacter henchirensis DSM 14656, whole genome shotgun sequence.</title>
        <authorList>
            <person name="Zhang X."/>
            <person name="Feng G."/>
            <person name="Zhu H."/>
        </authorList>
    </citation>
    <scope>NUCLEOTIDE SEQUENCE [LARGE SCALE GENOMIC DNA]</scope>
    <source>
        <strain evidence="3 4">DSM 14656</strain>
    </source>
</reference>
<comment type="caution">
    <text evidence="3">The sequence shown here is derived from an EMBL/GenBank/DDBJ whole genome shotgun (WGS) entry which is preliminary data.</text>
</comment>
<dbReference type="Pfam" id="PF03713">
    <property type="entry name" value="DUF305"/>
    <property type="match status" value="1"/>
</dbReference>
<sequence>MRFVIAAWDPQRPHGAATSQTQGGHAHGAQPAGPGSARTAYAATMARMHQGMDAALDERDADVSFVKGMIAHHQGAIDMARIQLQHGKDPANNQLAQHIIAEQERELAQMKEWLRRRGS</sequence>
<dbReference type="AlphaFoldDB" id="A0A4Z0BQE8"/>
<feature type="domain" description="DUF305" evidence="2">
    <location>
        <begin position="22"/>
        <end position="114"/>
    </location>
</feature>
<feature type="compositionally biased region" description="Low complexity" evidence="1">
    <location>
        <begin position="22"/>
        <end position="37"/>
    </location>
</feature>
<proteinExistence type="predicted"/>
<dbReference type="Gene3D" id="1.20.1260.10">
    <property type="match status" value="1"/>
</dbReference>
<organism evidence="3 4">
    <name type="scientific">Ramlibacter henchirensis</name>
    <dbReference type="NCBI Taxonomy" id="204072"/>
    <lineage>
        <taxon>Bacteria</taxon>
        <taxon>Pseudomonadati</taxon>
        <taxon>Pseudomonadota</taxon>
        <taxon>Betaproteobacteria</taxon>
        <taxon>Burkholderiales</taxon>
        <taxon>Comamonadaceae</taxon>
        <taxon>Ramlibacter</taxon>
    </lineage>
</organism>
<dbReference type="InterPro" id="IPR012347">
    <property type="entry name" value="Ferritin-like"/>
</dbReference>
<dbReference type="InterPro" id="IPR005183">
    <property type="entry name" value="DUF305_CopM-like"/>
</dbReference>
<keyword evidence="4" id="KW-1185">Reference proteome</keyword>
<dbReference type="PANTHER" id="PTHR36933:SF1">
    <property type="entry name" value="SLL0788 PROTEIN"/>
    <property type="match status" value="1"/>
</dbReference>
<dbReference type="OrthoDB" id="8603558at2"/>
<protein>
    <submittedName>
        <fullName evidence="3">DUF305 domain-containing protein</fullName>
    </submittedName>
</protein>